<keyword evidence="3" id="KW-0808">Transferase</keyword>
<dbReference type="GO" id="GO:0019202">
    <property type="term" value="F:amino acid kinase activity"/>
    <property type="evidence" value="ECO:0007669"/>
    <property type="project" value="TreeGrafter"/>
</dbReference>
<evidence type="ECO:0000256" key="1">
    <source>
        <dbReference type="ARBA" id="ARBA00004496"/>
    </source>
</evidence>
<evidence type="ECO:0000256" key="4">
    <source>
        <dbReference type="ARBA" id="ARBA00022777"/>
    </source>
</evidence>
<dbReference type="AlphaFoldDB" id="A0A382JF00"/>
<dbReference type="PANTHER" id="PTHR21064:SF1">
    <property type="entry name" value="HYDROXYLYSINE KINASE"/>
    <property type="match status" value="1"/>
</dbReference>
<dbReference type="InterPro" id="IPR050249">
    <property type="entry name" value="Pseudomonas-type_ThrB"/>
</dbReference>
<organism evidence="5">
    <name type="scientific">marine metagenome</name>
    <dbReference type="NCBI Taxonomy" id="408172"/>
    <lineage>
        <taxon>unclassified sequences</taxon>
        <taxon>metagenomes</taxon>
        <taxon>ecological metagenomes</taxon>
    </lineage>
</organism>
<name>A0A382JF00_9ZZZZ</name>
<dbReference type="PANTHER" id="PTHR21064">
    <property type="entry name" value="AMINOGLYCOSIDE PHOSPHOTRANSFERASE DOMAIN-CONTAINING PROTEIN-RELATED"/>
    <property type="match status" value="1"/>
</dbReference>
<proteinExistence type="predicted"/>
<keyword evidence="4" id="KW-0418">Kinase</keyword>
<keyword evidence="2" id="KW-0963">Cytoplasm</keyword>
<gene>
    <name evidence="5" type="ORF">METZ01_LOCUS263103</name>
</gene>
<evidence type="ECO:0000256" key="2">
    <source>
        <dbReference type="ARBA" id="ARBA00022490"/>
    </source>
</evidence>
<protein>
    <recommendedName>
        <fullName evidence="6">Aminoglycoside phosphotransferase domain-containing protein</fullName>
    </recommendedName>
</protein>
<dbReference type="EMBL" id="UINC01073679">
    <property type="protein sequence ID" value="SVC10249.1"/>
    <property type="molecule type" value="Genomic_DNA"/>
</dbReference>
<reference evidence="5" key="1">
    <citation type="submission" date="2018-05" db="EMBL/GenBank/DDBJ databases">
        <authorList>
            <person name="Lanie J.A."/>
            <person name="Ng W.-L."/>
            <person name="Kazmierczak K.M."/>
            <person name="Andrzejewski T.M."/>
            <person name="Davidsen T.M."/>
            <person name="Wayne K.J."/>
            <person name="Tettelin H."/>
            <person name="Glass J.I."/>
            <person name="Rusch D."/>
            <person name="Podicherti R."/>
            <person name="Tsui H.-C.T."/>
            <person name="Winkler M.E."/>
        </authorList>
    </citation>
    <scope>NUCLEOTIDE SEQUENCE</scope>
</reference>
<feature type="non-terminal residue" evidence="5">
    <location>
        <position position="198"/>
    </location>
</feature>
<accession>A0A382JF00</accession>
<evidence type="ECO:0000256" key="3">
    <source>
        <dbReference type="ARBA" id="ARBA00022679"/>
    </source>
</evidence>
<evidence type="ECO:0008006" key="6">
    <source>
        <dbReference type="Google" id="ProtNLM"/>
    </source>
</evidence>
<evidence type="ECO:0000313" key="5">
    <source>
        <dbReference type="EMBL" id="SVC10249.1"/>
    </source>
</evidence>
<dbReference type="GO" id="GO:0005737">
    <property type="term" value="C:cytoplasm"/>
    <property type="evidence" value="ECO:0007669"/>
    <property type="project" value="UniProtKB-SubCell"/>
</dbReference>
<sequence length="198" mass="23341">MSIFTSHPPIINKNKLIKWLIANYNFLYKKKISLKELNSERDKNFLIAINNKSKFVIKISNKFESKKFLELQDYVIKSLNKKSSIKKIIPKVIHRKIKTFIDEINSPCFVRILSYIEGKMYADSKNTIDLECSLGSYAGILSKELQNLGHEAAFRKFEWDPSSLDWIKNHINLFKSNRKKIIQNNLNEYIYFVKKNKS</sequence>
<comment type="subcellular location">
    <subcellularLocation>
        <location evidence="1">Cytoplasm</location>
    </subcellularLocation>
</comment>